<evidence type="ECO:0000256" key="3">
    <source>
        <dbReference type="ARBA" id="ARBA00022679"/>
    </source>
</evidence>
<dbReference type="PANTHER" id="PTHR45768">
    <property type="entry name" value="E3 UBIQUITIN-PROTEIN LIGASE RNF13-LIKE"/>
    <property type="match status" value="1"/>
</dbReference>
<keyword evidence="15" id="KW-1185">Reference proteome</keyword>
<dbReference type="OrthoDB" id="8062037at2759"/>
<gene>
    <name evidence="14" type="ORF">GSBLH_T00006625001</name>
</gene>
<keyword evidence="4" id="KW-0812">Transmembrane</keyword>
<evidence type="ECO:0000256" key="5">
    <source>
        <dbReference type="ARBA" id="ARBA00022723"/>
    </source>
</evidence>
<feature type="coiled-coil region" evidence="12">
    <location>
        <begin position="217"/>
        <end position="284"/>
    </location>
</feature>
<keyword evidence="12" id="KW-0175">Coiled coil</keyword>
<sequence>MWMVKFSCGNTNLERIPSQDVIDLDITYNQDEESRFVSINNGVTVIRFFNQGRSESKTSFKYNSFVPLLTLFYRRILPRVRIDLDGTLGEQSLYPFSHYLSNRVRDVLHQLPIATINAPPMLNPLHQSCSSYLSSLPLISLSSTEECSICETEYAPNDDIVKLPCGHAFHLACISTWGEKHNSCPLCRSVIQPPGHIPARPAIEADPRLEAQIELRSEELERQIDDRISELEREVETLTDALDELIQRRDDDLASLEDEKGRLLDFLENRRDFLEERVSCVEQERDQQIEGLWDEKNWLQESLLLQQDNLLLDMDNKRMLFEMEVDRRWENDEMARNEALNQFNAKQQARLDEFNSMMEKRLKAFDAKIEEVKESFDSQIKTQRRVFESERRYWIILRSKSKRWRVGRDRLKRRFERNKWRS</sequence>
<keyword evidence="6 11" id="KW-0863">Zinc-finger</keyword>
<dbReference type="CDD" id="cd16454">
    <property type="entry name" value="RING-H2_PA-TM-RING"/>
    <property type="match status" value="1"/>
</dbReference>
<dbReference type="GO" id="GO:0016740">
    <property type="term" value="F:transferase activity"/>
    <property type="evidence" value="ECO:0007669"/>
    <property type="project" value="UniProtKB-KW"/>
</dbReference>
<evidence type="ECO:0000259" key="13">
    <source>
        <dbReference type="PROSITE" id="PS50089"/>
    </source>
</evidence>
<protein>
    <recommendedName>
        <fullName evidence="13">RING-type domain-containing protein</fullName>
    </recommendedName>
</protein>
<dbReference type="PANTHER" id="PTHR45768:SF18">
    <property type="entry name" value="RING-H2 FINGER PROTEIN ATL47-RELATED"/>
    <property type="match status" value="1"/>
</dbReference>
<name>D8M6P8_BLAHO</name>
<evidence type="ECO:0000256" key="11">
    <source>
        <dbReference type="PROSITE-ProRule" id="PRU00175"/>
    </source>
</evidence>
<evidence type="ECO:0000256" key="9">
    <source>
        <dbReference type="ARBA" id="ARBA00022989"/>
    </source>
</evidence>
<dbReference type="EMBL" id="FN668661">
    <property type="protein sequence ID" value="CBK23466.2"/>
    <property type="molecule type" value="Genomic_DNA"/>
</dbReference>
<accession>D8M6P8</accession>
<dbReference type="PROSITE" id="PS50089">
    <property type="entry name" value="ZF_RING_2"/>
    <property type="match status" value="1"/>
</dbReference>
<organism evidence="14">
    <name type="scientific">Blastocystis hominis</name>
    <dbReference type="NCBI Taxonomy" id="12968"/>
    <lineage>
        <taxon>Eukaryota</taxon>
        <taxon>Sar</taxon>
        <taxon>Stramenopiles</taxon>
        <taxon>Bigyra</taxon>
        <taxon>Opalozoa</taxon>
        <taxon>Opalinata</taxon>
        <taxon>Blastocystidae</taxon>
        <taxon>Blastocystis</taxon>
    </lineage>
</organism>
<keyword evidence="7" id="KW-0833">Ubl conjugation pathway</keyword>
<dbReference type="RefSeq" id="XP_012897514.1">
    <property type="nucleotide sequence ID" value="XM_013042060.1"/>
</dbReference>
<dbReference type="GO" id="GO:0016020">
    <property type="term" value="C:membrane"/>
    <property type="evidence" value="ECO:0007669"/>
    <property type="project" value="UniProtKB-SubCell"/>
</dbReference>
<evidence type="ECO:0000256" key="2">
    <source>
        <dbReference type="ARBA" id="ARBA00004906"/>
    </source>
</evidence>
<dbReference type="InterPro" id="IPR013083">
    <property type="entry name" value="Znf_RING/FYVE/PHD"/>
</dbReference>
<proteinExistence type="predicted"/>
<dbReference type="GO" id="GO:0008270">
    <property type="term" value="F:zinc ion binding"/>
    <property type="evidence" value="ECO:0007669"/>
    <property type="project" value="UniProtKB-KW"/>
</dbReference>
<dbReference type="Pfam" id="PF13639">
    <property type="entry name" value="zf-RING_2"/>
    <property type="match status" value="1"/>
</dbReference>
<feature type="domain" description="RING-type" evidence="13">
    <location>
        <begin position="147"/>
        <end position="188"/>
    </location>
</feature>
<dbReference type="SUPFAM" id="SSF57850">
    <property type="entry name" value="RING/U-box"/>
    <property type="match status" value="1"/>
</dbReference>
<keyword evidence="3" id="KW-0808">Transferase</keyword>
<evidence type="ECO:0000256" key="12">
    <source>
        <dbReference type="SAM" id="Coils"/>
    </source>
</evidence>
<dbReference type="SMART" id="SM00184">
    <property type="entry name" value="RING"/>
    <property type="match status" value="1"/>
</dbReference>
<keyword evidence="9" id="KW-1133">Transmembrane helix</keyword>
<dbReference type="GeneID" id="24922749"/>
<dbReference type="Gene3D" id="3.30.40.10">
    <property type="entry name" value="Zinc/RING finger domain, C3HC4 (zinc finger)"/>
    <property type="match status" value="1"/>
</dbReference>
<evidence type="ECO:0000256" key="8">
    <source>
        <dbReference type="ARBA" id="ARBA00022833"/>
    </source>
</evidence>
<comment type="pathway">
    <text evidence="2">Protein modification; protein ubiquitination.</text>
</comment>
<dbReference type="AlphaFoldDB" id="D8M6P8"/>
<evidence type="ECO:0000256" key="6">
    <source>
        <dbReference type="ARBA" id="ARBA00022771"/>
    </source>
</evidence>
<evidence type="ECO:0000256" key="10">
    <source>
        <dbReference type="ARBA" id="ARBA00023136"/>
    </source>
</evidence>
<evidence type="ECO:0000256" key="4">
    <source>
        <dbReference type="ARBA" id="ARBA00022692"/>
    </source>
</evidence>
<evidence type="ECO:0000313" key="15">
    <source>
        <dbReference type="Proteomes" id="UP000008312"/>
    </source>
</evidence>
<comment type="subcellular location">
    <subcellularLocation>
        <location evidence="1">Membrane</location>
        <topology evidence="1">Single-pass membrane protein</topology>
    </subcellularLocation>
</comment>
<dbReference type="InParanoid" id="D8M6P8"/>
<evidence type="ECO:0000256" key="1">
    <source>
        <dbReference type="ARBA" id="ARBA00004167"/>
    </source>
</evidence>
<reference evidence="14" key="1">
    <citation type="submission" date="2010-02" db="EMBL/GenBank/DDBJ databases">
        <title>Sequencing and annotation of the Blastocystis hominis genome.</title>
        <authorList>
            <person name="Wincker P."/>
        </authorList>
    </citation>
    <scope>NUCLEOTIDE SEQUENCE</scope>
    <source>
        <strain evidence="14">Singapore isolate B</strain>
    </source>
</reference>
<keyword evidence="5" id="KW-0479">Metal-binding</keyword>
<evidence type="ECO:0000313" key="14">
    <source>
        <dbReference type="EMBL" id="CBK23466.2"/>
    </source>
</evidence>
<dbReference type="Proteomes" id="UP000008312">
    <property type="component" value="Unassembled WGS sequence"/>
</dbReference>
<keyword evidence="10" id="KW-0472">Membrane</keyword>
<evidence type="ECO:0000256" key="7">
    <source>
        <dbReference type="ARBA" id="ARBA00022786"/>
    </source>
</evidence>
<dbReference type="InterPro" id="IPR001841">
    <property type="entry name" value="Znf_RING"/>
</dbReference>
<keyword evidence="8" id="KW-0862">Zinc</keyword>